<evidence type="ECO:0000256" key="1">
    <source>
        <dbReference type="ARBA" id="ARBA00006817"/>
    </source>
</evidence>
<proteinExistence type="inferred from homology"/>
<dbReference type="InterPro" id="IPR013538">
    <property type="entry name" value="ASHA1/2-like_C"/>
</dbReference>
<dbReference type="CDD" id="cd07826">
    <property type="entry name" value="SRPBCC_CalC_Aha1-like_9"/>
    <property type="match status" value="1"/>
</dbReference>
<dbReference type="InterPro" id="IPR023393">
    <property type="entry name" value="START-like_dom_sf"/>
</dbReference>
<evidence type="ECO:0000313" key="3">
    <source>
        <dbReference type="EMBL" id="ATQ43692.1"/>
    </source>
</evidence>
<name>A0A2D2B099_9CAUL</name>
<reference evidence="3 4" key="1">
    <citation type="submission" date="2017-10" db="EMBL/GenBank/DDBJ databases">
        <title>Genome sequence of Caulobacter mirabilis FWC38.</title>
        <authorList>
            <person name="Fiebig A."/>
            <person name="Crosson S."/>
        </authorList>
    </citation>
    <scope>NUCLEOTIDE SEQUENCE [LARGE SCALE GENOMIC DNA]</scope>
    <source>
        <strain evidence="3 4">FWC 38</strain>
    </source>
</reference>
<dbReference type="Gene3D" id="3.30.530.20">
    <property type="match status" value="1"/>
</dbReference>
<keyword evidence="4" id="KW-1185">Reference proteome</keyword>
<dbReference type="AlphaFoldDB" id="A0A2D2B099"/>
<feature type="domain" description="Activator of Hsp90 ATPase homologue 1/2-like C-terminal" evidence="2">
    <location>
        <begin position="21"/>
        <end position="152"/>
    </location>
</feature>
<evidence type="ECO:0000259" key="2">
    <source>
        <dbReference type="Pfam" id="PF08327"/>
    </source>
</evidence>
<dbReference type="EMBL" id="CP024201">
    <property type="protein sequence ID" value="ATQ43692.1"/>
    <property type="molecule type" value="Genomic_DNA"/>
</dbReference>
<dbReference type="SUPFAM" id="SSF55961">
    <property type="entry name" value="Bet v1-like"/>
    <property type="match status" value="1"/>
</dbReference>
<protein>
    <recommendedName>
        <fullName evidence="2">Activator of Hsp90 ATPase homologue 1/2-like C-terminal domain-containing protein</fullName>
    </recommendedName>
</protein>
<dbReference type="RefSeq" id="WP_099622941.1">
    <property type="nucleotide sequence ID" value="NZ_CP024201.1"/>
</dbReference>
<evidence type="ECO:0000313" key="4">
    <source>
        <dbReference type="Proteomes" id="UP000228945"/>
    </source>
</evidence>
<gene>
    <name evidence="3" type="ORF">CSW64_15475</name>
</gene>
<dbReference type="Pfam" id="PF08327">
    <property type="entry name" value="AHSA1"/>
    <property type="match status" value="1"/>
</dbReference>
<dbReference type="KEGG" id="cmb:CSW64_15475"/>
<sequence length="163" mass="18260">MRKAELTLVSDTETRIRRTFDAPVEAVWAAWTKPELVKRWYGLRALRMTECTINLVVGGTWRWVLAAPDGQLIAFSGVFKDIRAPHSLTRTELFEAMPGTDYVVTLDFEAVDGLTVLTSRMVYQNKEHRDGHLQSGMEGGMNETYERLDEVLADTAQPAGGAV</sequence>
<comment type="similarity">
    <text evidence="1">Belongs to the AHA1 family.</text>
</comment>
<accession>A0A2D2B099</accession>
<dbReference type="OrthoDB" id="9805228at2"/>
<organism evidence="3 4">
    <name type="scientific">Caulobacter mirabilis</name>
    <dbReference type="NCBI Taxonomy" id="69666"/>
    <lineage>
        <taxon>Bacteria</taxon>
        <taxon>Pseudomonadati</taxon>
        <taxon>Pseudomonadota</taxon>
        <taxon>Alphaproteobacteria</taxon>
        <taxon>Caulobacterales</taxon>
        <taxon>Caulobacteraceae</taxon>
        <taxon>Caulobacter</taxon>
    </lineage>
</organism>
<dbReference type="Proteomes" id="UP000228945">
    <property type="component" value="Chromosome"/>
</dbReference>